<name>A0A024GXL3_9MICC</name>
<dbReference type="EMBL" id="CAQI01000027">
    <property type="protein sequence ID" value="CCQ44458.1"/>
    <property type="molecule type" value="Genomic_DNA"/>
</dbReference>
<organism evidence="1 2">
    <name type="scientific">Pseudarthrobacter siccitolerans</name>
    <dbReference type="NCBI Taxonomy" id="861266"/>
    <lineage>
        <taxon>Bacteria</taxon>
        <taxon>Bacillati</taxon>
        <taxon>Actinomycetota</taxon>
        <taxon>Actinomycetes</taxon>
        <taxon>Micrococcales</taxon>
        <taxon>Micrococcaceae</taxon>
        <taxon>Pseudarthrobacter</taxon>
    </lineage>
</organism>
<keyword evidence="2" id="KW-1185">Reference proteome</keyword>
<dbReference type="AlphaFoldDB" id="A0A024GXL3"/>
<accession>A0A024GXL3</accession>
<proteinExistence type="predicted"/>
<protein>
    <submittedName>
        <fullName evidence="1">Uncharacterized protein</fullName>
    </submittedName>
</protein>
<gene>
    <name evidence="1" type="ORF">ARTSIC4J27_384</name>
</gene>
<sequence length="53" mass="6032">MEARVFKGNPGFFRRNLCVSDLWPVRLALSPQALIARDLKQAGEKVKDAFKKD</sequence>
<evidence type="ECO:0000313" key="2">
    <source>
        <dbReference type="Proteomes" id="UP000035722"/>
    </source>
</evidence>
<comment type="caution">
    <text evidence="1">The sequence shown here is derived from an EMBL/GenBank/DDBJ whole genome shotgun (WGS) entry which is preliminary data.</text>
</comment>
<dbReference type="Proteomes" id="UP000035722">
    <property type="component" value="Unassembled WGS sequence"/>
</dbReference>
<evidence type="ECO:0000313" key="1">
    <source>
        <dbReference type="EMBL" id="CCQ44458.1"/>
    </source>
</evidence>
<reference evidence="2" key="1">
    <citation type="journal article" date="2014" name="Genome Announc.">
        <title>Genome Sequence of Arthrobacter siccitolerans 4J27, a Xeroprotectant-Producing Desiccation-Tolerant Microorganism.</title>
        <authorList>
            <person name="Manzanera M."/>
            <person name="Santa-Cruz-Calvo L."/>
            <person name="Vilchez J.I."/>
            <person name="Garcia-Fontana C."/>
            <person name="Silva-Castro G.A."/>
            <person name="Calvo C."/>
            <person name="Gonzalez-Lopez J."/>
        </authorList>
    </citation>
    <scope>NUCLEOTIDE SEQUENCE [LARGE SCALE GENOMIC DNA]</scope>
    <source>
        <strain evidence="2">4J27</strain>
    </source>
</reference>